<keyword evidence="5" id="KW-0676">Redox-active center</keyword>
<name>A0ABS4MEA1_9LACO</name>
<dbReference type="PANTHER" id="PTHR43429">
    <property type="entry name" value="PYRIDINE NUCLEOTIDE-DISULFIDE OXIDOREDUCTASE DOMAIN-CONTAINING"/>
    <property type="match status" value="1"/>
</dbReference>
<dbReference type="PRINTS" id="PR00469">
    <property type="entry name" value="PNDRDTASEII"/>
</dbReference>
<accession>A0ABS4MEA1</accession>
<gene>
    <name evidence="7" type="ORF">J2Z60_001183</name>
</gene>
<evidence type="ECO:0000256" key="3">
    <source>
        <dbReference type="ARBA" id="ARBA00022827"/>
    </source>
</evidence>
<organism evidence="7 8">
    <name type="scientific">Lactobacillus colini</name>
    <dbReference type="NCBI Taxonomy" id="1819254"/>
    <lineage>
        <taxon>Bacteria</taxon>
        <taxon>Bacillati</taxon>
        <taxon>Bacillota</taxon>
        <taxon>Bacilli</taxon>
        <taxon>Lactobacillales</taxon>
        <taxon>Lactobacillaceae</taxon>
        <taxon>Lactobacillus</taxon>
    </lineage>
</organism>
<protein>
    <submittedName>
        <fullName evidence="7">NADH peroxidase</fullName>
        <ecNumber evidence="7">1.11.1.1</ecNumber>
    </submittedName>
</protein>
<dbReference type="PANTHER" id="PTHR43429:SF1">
    <property type="entry name" value="NAD(P)H SULFUR OXIDOREDUCTASE (COA-DEPENDENT)"/>
    <property type="match status" value="1"/>
</dbReference>
<dbReference type="Pfam" id="PF07992">
    <property type="entry name" value="Pyr_redox_2"/>
    <property type="match status" value="1"/>
</dbReference>
<evidence type="ECO:0000256" key="1">
    <source>
        <dbReference type="ARBA" id="ARBA00001974"/>
    </source>
</evidence>
<evidence type="ECO:0000256" key="5">
    <source>
        <dbReference type="ARBA" id="ARBA00023284"/>
    </source>
</evidence>
<dbReference type="InterPro" id="IPR023753">
    <property type="entry name" value="FAD/NAD-binding_dom"/>
</dbReference>
<evidence type="ECO:0000256" key="2">
    <source>
        <dbReference type="ARBA" id="ARBA00022630"/>
    </source>
</evidence>
<keyword evidence="4 7" id="KW-0560">Oxidoreductase</keyword>
<sequence>MNKRKVVIVGASHPGHEAANELLDKYDDVDVTIYEASHFVSFMSCGMKLFLEGKTTGQDNVRNFAPEDLAKRGGQVIADSLVTAVHPENKTISVKHTDSNQEETVSYDKLIITSGVKPANLPVAGNDLENVFLMRGYGWASKINEALHDDSIKNIVVVGAGNGISAVEAAKLAGKNVTLIDAGDRPLGNYMPKAFTDVFEAEFKKNNVQLLMNTKVEKFEGKDGKLTTVVTDQGNVDADLVIVTAGIKPNTDWLKGSIELAKTGYVQTDEYFRTSAPDVYAIGDVIWPYSIPGNVHMPVPSASASRHEAQYLVDHLFEAKPTRPFRGLVGAQVLEAFDAHAAITGLNERSLKFLNVNAAIDVYEDHLRPAYIPEEDNPKVHVYLIFNKDNHQILGGGVLSSYDITAQTNVLSLAIGQRLTLEDLSEQDFFFSPSFDRQWSLLNLAAQHALGWAPFDR</sequence>
<dbReference type="EMBL" id="JAGGLU010000005">
    <property type="protein sequence ID" value="MBP2058008.1"/>
    <property type="molecule type" value="Genomic_DNA"/>
</dbReference>
<proteinExistence type="predicted"/>
<comment type="cofactor">
    <cofactor evidence="1">
        <name>FAD</name>
        <dbReference type="ChEBI" id="CHEBI:57692"/>
    </cofactor>
</comment>
<keyword evidence="8" id="KW-1185">Reference proteome</keyword>
<dbReference type="Gene3D" id="3.50.50.60">
    <property type="entry name" value="FAD/NAD(P)-binding domain"/>
    <property type="match status" value="2"/>
</dbReference>
<dbReference type="GO" id="GO:0016692">
    <property type="term" value="F:NADH peroxidase activity"/>
    <property type="evidence" value="ECO:0007669"/>
    <property type="project" value="UniProtKB-EC"/>
</dbReference>
<evidence type="ECO:0000313" key="8">
    <source>
        <dbReference type="Proteomes" id="UP001519292"/>
    </source>
</evidence>
<keyword evidence="3" id="KW-0274">FAD</keyword>
<dbReference type="InterPro" id="IPR016156">
    <property type="entry name" value="FAD/NAD-linked_Rdtase_dimer_sf"/>
</dbReference>
<dbReference type="Proteomes" id="UP001519292">
    <property type="component" value="Unassembled WGS sequence"/>
</dbReference>
<dbReference type="SUPFAM" id="SSF55424">
    <property type="entry name" value="FAD/NAD-linked reductases, dimerisation (C-terminal) domain"/>
    <property type="match status" value="1"/>
</dbReference>
<evidence type="ECO:0000313" key="7">
    <source>
        <dbReference type="EMBL" id="MBP2058008.1"/>
    </source>
</evidence>
<dbReference type="InterPro" id="IPR036188">
    <property type="entry name" value="FAD/NAD-bd_sf"/>
</dbReference>
<dbReference type="InterPro" id="IPR050260">
    <property type="entry name" value="FAD-bd_OxRdtase"/>
</dbReference>
<evidence type="ECO:0000259" key="6">
    <source>
        <dbReference type="Pfam" id="PF07992"/>
    </source>
</evidence>
<dbReference type="RefSeq" id="WP_209686746.1">
    <property type="nucleotide sequence ID" value="NZ_JAGGLU010000005.1"/>
</dbReference>
<reference evidence="7 8" key="1">
    <citation type="submission" date="2021-03" db="EMBL/GenBank/DDBJ databases">
        <title>Genomic Encyclopedia of Type Strains, Phase IV (KMG-IV): sequencing the most valuable type-strain genomes for metagenomic binning, comparative biology and taxonomic classification.</title>
        <authorList>
            <person name="Goeker M."/>
        </authorList>
    </citation>
    <scope>NUCLEOTIDE SEQUENCE [LARGE SCALE GENOMIC DNA]</scope>
    <source>
        <strain evidence="7 8">DSM 101872</strain>
    </source>
</reference>
<dbReference type="SUPFAM" id="SSF51905">
    <property type="entry name" value="FAD/NAD(P)-binding domain"/>
    <property type="match status" value="1"/>
</dbReference>
<dbReference type="EC" id="1.11.1.1" evidence="7"/>
<keyword evidence="7" id="KW-0575">Peroxidase</keyword>
<keyword evidence="2" id="KW-0285">Flavoprotein</keyword>
<evidence type="ECO:0000256" key="4">
    <source>
        <dbReference type="ARBA" id="ARBA00023002"/>
    </source>
</evidence>
<comment type="caution">
    <text evidence="7">The sequence shown here is derived from an EMBL/GenBank/DDBJ whole genome shotgun (WGS) entry which is preliminary data.</text>
</comment>
<dbReference type="Gene3D" id="3.30.390.30">
    <property type="match status" value="1"/>
</dbReference>
<feature type="domain" description="FAD/NAD(P)-binding" evidence="6">
    <location>
        <begin position="5"/>
        <end position="296"/>
    </location>
</feature>
<dbReference type="PRINTS" id="PR00368">
    <property type="entry name" value="FADPNR"/>
</dbReference>